<name>A0A6F8X956_9GAMM</name>
<reference evidence="1 2" key="1">
    <citation type="submission" date="2020-03" db="EMBL/GenBank/DDBJ databases">
        <title>Complete Genome Sequence of Halomonas meridiana strain Eplume2, isolated from hydrothermal-plume in the north east Pacific Ocean.</title>
        <authorList>
            <person name="Kurihara Y."/>
            <person name="Kawai S."/>
            <person name="Sakai A."/>
            <person name="Galipon J."/>
            <person name="Arakawa K."/>
        </authorList>
    </citation>
    <scope>NUCLEOTIDE SEQUENCE [LARGE SCALE GENOMIC DNA]</scope>
    <source>
        <strain evidence="1 2">Eplume2</strain>
    </source>
</reference>
<keyword evidence="2" id="KW-1185">Reference proteome</keyword>
<sequence>MIVMPTPLSFNANWYLSQNPDVAAAIEAGAPFNAFEHFSLYGSAENRSASPLFDPEQYLANNPDVAEAVAQGLITAWDHFELFGGDEGRSPTPLFNEAFYLQQNPDVAAAIEQGIISSAAQHFALYGQSESRAINPAINLGQYINANPDVGQAASSGLINAFDHLMQFGVNEGRNLGNGVLLSNFSNDPGFTTALSNGNAAAALLRMESVAPFIPTFERPVGWTPPRQHSYPC</sequence>
<gene>
    <name evidence="1" type="ORF">HMEPL2_11170</name>
</gene>
<accession>A0A6F8X956</accession>
<dbReference type="AlphaFoldDB" id="A0A6F8X956"/>
<dbReference type="EMBL" id="AP022869">
    <property type="protein sequence ID" value="BCB70766.1"/>
    <property type="molecule type" value="Genomic_DNA"/>
</dbReference>
<evidence type="ECO:0000313" key="2">
    <source>
        <dbReference type="Proteomes" id="UP000501053"/>
    </source>
</evidence>
<protein>
    <submittedName>
        <fullName evidence="1">Uncharacterized protein</fullName>
    </submittedName>
</protein>
<evidence type="ECO:0000313" key="1">
    <source>
        <dbReference type="EMBL" id="BCB70766.1"/>
    </source>
</evidence>
<proteinExistence type="predicted"/>
<dbReference type="Proteomes" id="UP000501053">
    <property type="component" value="Chromosome"/>
</dbReference>
<organism evidence="1 2">
    <name type="scientific">Vreelandella aquamarina</name>
    <dbReference type="NCBI Taxonomy" id="77097"/>
    <lineage>
        <taxon>Bacteria</taxon>
        <taxon>Pseudomonadati</taxon>
        <taxon>Pseudomonadota</taxon>
        <taxon>Gammaproteobacteria</taxon>
        <taxon>Oceanospirillales</taxon>
        <taxon>Halomonadaceae</taxon>
        <taxon>Vreelandella</taxon>
    </lineage>
</organism>